<name>A0A9J5Z0S7_SOLCO</name>
<dbReference type="OrthoDB" id="1747507at2759"/>
<evidence type="ECO:0000313" key="1">
    <source>
        <dbReference type="EMBL" id="KAG5606531.1"/>
    </source>
</evidence>
<accession>A0A9J5Z0S7</accession>
<reference evidence="1 2" key="1">
    <citation type="submission" date="2020-09" db="EMBL/GenBank/DDBJ databases">
        <title>De no assembly of potato wild relative species, Solanum commersonii.</title>
        <authorList>
            <person name="Cho K."/>
        </authorList>
    </citation>
    <scope>NUCLEOTIDE SEQUENCE [LARGE SCALE GENOMIC DNA]</scope>
    <source>
        <strain evidence="1">LZ3.2</strain>
        <tissue evidence="1">Leaf</tissue>
    </source>
</reference>
<dbReference type="EMBL" id="JACXVP010000005">
    <property type="protein sequence ID" value="KAG5606531.1"/>
    <property type="molecule type" value="Genomic_DNA"/>
</dbReference>
<dbReference type="Proteomes" id="UP000824120">
    <property type="component" value="Chromosome 5"/>
</dbReference>
<evidence type="ECO:0000313" key="2">
    <source>
        <dbReference type="Proteomes" id="UP000824120"/>
    </source>
</evidence>
<proteinExistence type="predicted"/>
<organism evidence="1 2">
    <name type="scientific">Solanum commersonii</name>
    <name type="common">Commerson's wild potato</name>
    <name type="synonym">Commerson's nightshade</name>
    <dbReference type="NCBI Taxonomy" id="4109"/>
    <lineage>
        <taxon>Eukaryota</taxon>
        <taxon>Viridiplantae</taxon>
        <taxon>Streptophyta</taxon>
        <taxon>Embryophyta</taxon>
        <taxon>Tracheophyta</taxon>
        <taxon>Spermatophyta</taxon>
        <taxon>Magnoliopsida</taxon>
        <taxon>eudicotyledons</taxon>
        <taxon>Gunneridae</taxon>
        <taxon>Pentapetalae</taxon>
        <taxon>asterids</taxon>
        <taxon>lamiids</taxon>
        <taxon>Solanales</taxon>
        <taxon>Solanaceae</taxon>
        <taxon>Solanoideae</taxon>
        <taxon>Solaneae</taxon>
        <taxon>Solanum</taxon>
    </lineage>
</organism>
<gene>
    <name evidence="1" type="ORF">H5410_028023</name>
</gene>
<dbReference type="Gene3D" id="2.40.70.10">
    <property type="entry name" value="Acid Proteases"/>
    <property type="match status" value="1"/>
</dbReference>
<dbReference type="InterPro" id="IPR021109">
    <property type="entry name" value="Peptidase_aspartic_dom_sf"/>
</dbReference>
<dbReference type="CDD" id="cd00303">
    <property type="entry name" value="retropepsin_like"/>
    <property type="match status" value="1"/>
</dbReference>
<evidence type="ECO:0008006" key="3">
    <source>
        <dbReference type="Google" id="ProtNLM"/>
    </source>
</evidence>
<sequence>MNFDVLHEKLLEPFSVSTPIGESILAERVYRDCTISVNHKSTMADVIELDMVNFDVILGMDWLHSCYALVD</sequence>
<protein>
    <recommendedName>
        <fullName evidence="3">Gag-pol polyprotein</fullName>
    </recommendedName>
</protein>
<dbReference type="Pfam" id="PF08284">
    <property type="entry name" value="RVP_2"/>
    <property type="match status" value="1"/>
</dbReference>
<keyword evidence="2" id="KW-1185">Reference proteome</keyword>
<dbReference type="AlphaFoldDB" id="A0A9J5Z0S7"/>
<comment type="caution">
    <text evidence="1">The sequence shown here is derived from an EMBL/GenBank/DDBJ whole genome shotgun (WGS) entry which is preliminary data.</text>
</comment>